<evidence type="ECO:0000256" key="11">
    <source>
        <dbReference type="HAMAP-Rule" id="MF_03154"/>
    </source>
</evidence>
<comment type="function">
    <text evidence="11">Catalyzes 2 different reactions between oxygen and the acireductone 1,2-dihydroxy-3-keto-5-methylthiopentene (DHK-MTPene) depending upon the metal bound in the active site. Fe-containing acireductone dioxygenase (Fe-ARD) produces formate and 2-keto-4-methylthiobutyrate (KMTB), the alpha-ketoacid precursor of methionine in the methionine recycle pathway. Ni-containing acireductone dioxygenase (Ni-ARD) produces methylthiopropionate, carbon monoxide and formate, and does not lie on the methionine recycle pathway.</text>
</comment>
<evidence type="ECO:0000256" key="7">
    <source>
        <dbReference type="ARBA" id="ARBA00023002"/>
    </source>
</evidence>
<reference evidence="12" key="2">
    <citation type="journal article" date="2020" name="Nat. Commun.">
        <title>Large-scale genome sequencing of mycorrhizal fungi provides insights into the early evolution of symbiotic traits.</title>
        <authorList>
            <person name="Miyauchi S."/>
            <person name="Kiss E."/>
            <person name="Kuo A."/>
            <person name="Drula E."/>
            <person name="Kohler A."/>
            <person name="Sanchez-Garcia M."/>
            <person name="Morin E."/>
            <person name="Andreopoulos B."/>
            <person name="Barry K.W."/>
            <person name="Bonito G."/>
            <person name="Buee M."/>
            <person name="Carver A."/>
            <person name="Chen C."/>
            <person name="Cichocki N."/>
            <person name="Clum A."/>
            <person name="Culley D."/>
            <person name="Crous P.W."/>
            <person name="Fauchery L."/>
            <person name="Girlanda M."/>
            <person name="Hayes R.D."/>
            <person name="Keri Z."/>
            <person name="LaButti K."/>
            <person name="Lipzen A."/>
            <person name="Lombard V."/>
            <person name="Magnuson J."/>
            <person name="Maillard F."/>
            <person name="Murat C."/>
            <person name="Nolan M."/>
            <person name="Ohm R.A."/>
            <person name="Pangilinan J."/>
            <person name="Pereira M.F."/>
            <person name="Perotto S."/>
            <person name="Peter M."/>
            <person name="Pfister S."/>
            <person name="Riley R."/>
            <person name="Sitrit Y."/>
            <person name="Stielow J.B."/>
            <person name="Szollosi G."/>
            <person name="Zifcakova L."/>
            <person name="Stursova M."/>
            <person name="Spatafora J.W."/>
            <person name="Tedersoo L."/>
            <person name="Vaario L.M."/>
            <person name="Yamada A."/>
            <person name="Yan M."/>
            <person name="Wang P."/>
            <person name="Xu J."/>
            <person name="Bruns T."/>
            <person name="Baldrian P."/>
            <person name="Vilgalys R."/>
            <person name="Dunand C."/>
            <person name="Henrissat B."/>
            <person name="Grigoriev I.V."/>
            <person name="Hibbett D."/>
            <person name="Nagy L.G."/>
            <person name="Martin F.M."/>
        </authorList>
    </citation>
    <scope>NUCLEOTIDE SEQUENCE</scope>
    <source>
        <strain evidence="12">Prilba</strain>
    </source>
</reference>
<dbReference type="InterPro" id="IPR014710">
    <property type="entry name" value="RmlC-like_jellyroll"/>
</dbReference>
<dbReference type="GO" id="GO:0010308">
    <property type="term" value="F:acireductone dioxygenase (Ni2+-requiring) activity"/>
    <property type="evidence" value="ECO:0007669"/>
    <property type="project" value="UniProtKB-UniRule"/>
</dbReference>
<feature type="binding site" evidence="11">
    <location>
        <position position="89"/>
    </location>
    <ligand>
        <name>Fe(2+)</name>
        <dbReference type="ChEBI" id="CHEBI:29033"/>
        <note>for iron-dependent acireductone dioxygenase activity</note>
    </ligand>
</feature>
<gene>
    <name evidence="11" type="primary">ADI1</name>
    <name evidence="12" type="ORF">DFH94DRAFT_673663</name>
</gene>
<proteinExistence type="inferred from homology"/>
<comment type="caution">
    <text evidence="12">The sequence shown here is derived from an EMBL/GenBank/DDBJ whole genome shotgun (WGS) entry which is preliminary data.</text>
</comment>
<dbReference type="GO" id="GO:0005737">
    <property type="term" value="C:cytoplasm"/>
    <property type="evidence" value="ECO:0007669"/>
    <property type="project" value="UniProtKB-SubCell"/>
</dbReference>
<dbReference type="HAMAP" id="MF_03154">
    <property type="entry name" value="Salvage_MtnD_euk"/>
    <property type="match status" value="1"/>
</dbReference>
<evidence type="ECO:0000313" key="13">
    <source>
        <dbReference type="Proteomes" id="UP000759537"/>
    </source>
</evidence>
<comment type="similarity">
    <text evidence="11">Belongs to the acireductone dioxygenase (ARD) family.</text>
</comment>
<protein>
    <recommendedName>
        <fullName evidence="11">Acireductone dioxygenase</fullName>
    </recommendedName>
    <alternativeName>
        <fullName evidence="11">Acireductone dioxygenase (Fe(2+)-requiring)</fullName>
        <shortName evidence="11">ARD'</shortName>
        <shortName evidence="11">Fe-ARD</shortName>
        <ecNumber evidence="11">1.13.11.54</ecNumber>
    </alternativeName>
    <alternativeName>
        <fullName evidence="11">Acireductone dioxygenase (Ni(2+)-requiring)</fullName>
        <shortName evidence="11">ARD</shortName>
        <shortName evidence="11">Ni-ARD</shortName>
        <ecNumber evidence="11">1.13.11.53</ecNumber>
    </alternativeName>
</protein>
<evidence type="ECO:0000256" key="1">
    <source>
        <dbReference type="ARBA" id="ARBA00000428"/>
    </source>
</evidence>
<comment type="catalytic activity">
    <reaction evidence="11">
        <text>1,2-dihydroxy-5-(methylsulfanyl)pent-1-en-3-one + O2 = 3-(methylsulfanyl)propanoate + CO + formate + 2 H(+)</text>
        <dbReference type="Rhea" id="RHEA:14161"/>
        <dbReference type="ChEBI" id="CHEBI:15378"/>
        <dbReference type="ChEBI" id="CHEBI:15379"/>
        <dbReference type="ChEBI" id="CHEBI:15740"/>
        <dbReference type="ChEBI" id="CHEBI:17245"/>
        <dbReference type="ChEBI" id="CHEBI:49016"/>
        <dbReference type="ChEBI" id="CHEBI:49252"/>
        <dbReference type="EC" id="1.13.11.53"/>
    </reaction>
</comment>
<dbReference type="GO" id="GO:0005634">
    <property type="term" value="C:nucleus"/>
    <property type="evidence" value="ECO:0007669"/>
    <property type="project" value="UniProtKB-SubCell"/>
</dbReference>
<dbReference type="Pfam" id="PF03079">
    <property type="entry name" value="ARD"/>
    <property type="match status" value="1"/>
</dbReference>
<feature type="binding site" evidence="11">
    <location>
        <position position="133"/>
    </location>
    <ligand>
        <name>Fe(2+)</name>
        <dbReference type="ChEBI" id="CHEBI:29033"/>
        <note>for iron-dependent acireductone dioxygenase activity</note>
    </ligand>
</feature>
<keyword evidence="3 11" id="KW-0533">Nickel</keyword>
<comment type="pathway">
    <text evidence="11">Amino-acid biosynthesis; L-methionine biosynthesis via salvage pathway; L-methionine from S-methyl-5-thio-alpha-D-ribose 1-phosphate: step 5/6.</text>
</comment>
<evidence type="ECO:0000313" key="12">
    <source>
        <dbReference type="EMBL" id="KAF8472935.1"/>
    </source>
</evidence>
<dbReference type="EMBL" id="WHVB01000019">
    <property type="protein sequence ID" value="KAF8472935.1"/>
    <property type="molecule type" value="Genomic_DNA"/>
</dbReference>
<feature type="binding site" evidence="11">
    <location>
        <position position="93"/>
    </location>
    <ligand>
        <name>Ni(2+)</name>
        <dbReference type="ChEBI" id="CHEBI:49786"/>
        <note>for nickel-dependent acireductone dioxygenase activity</note>
    </ligand>
</feature>
<evidence type="ECO:0000256" key="6">
    <source>
        <dbReference type="ARBA" id="ARBA00022964"/>
    </source>
</evidence>
<evidence type="ECO:0000256" key="4">
    <source>
        <dbReference type="ARBA" id="ARBA00022605"/>
    </source>
</evidence>
<sequence length="183" mass="21206">MRAYYFDNLPGDQRLQHDSGTSVDLADLRKLGVLHWTIPLDSPGGWESEIDRIALEQGYKNRDTINVTKEGLGDQYESKIKTFFEEHMHEDEEIRYTLSGSGFFDVRDHPSDKWIRIHCQPGDLLVVPAGIYHRFTLDELNQIKALRLFKEEPKWTPYARSSETESNAYRVQYINSLKAATVV</sequence>
<dbReference type="GO" id="GO:0010309">
    <property type="term" value="F:acireductone dioxygenase [iron(II)-requiring] activity"/>
    <property type="evidence" value="ECO:0007669"/>
    <property type="project" value="UniProtKB-UniRule"/>
</dbReference>
<feature type="binding site" evidence="11">
    <location>
        <position position="133"/>
    </location>
    <ligand>
        <name>Ni(2+)</name>
        <dbReference type="ChEBI" id="CHEBI:49786"/>
        <note>for nickel-dependent acireductone dioxygenase activity</note>
    </ligand>
</feature>
<evidence type="ECO:0000256" key="9">
    <source>
        <dbReference type="ARBA" id="ARBA00023167"/>
    </source>
</evidence>
<keyword evidence="13" id="KW-1185">Reference proteome</keyword>
<keyword evidence="4 11" id="KW-0028">Amino-acid biosynthesis</keyword>
<feature type="binding site" evidence="11">
    <location>
        <position position="89"/>
    </location>
    <ligand>
        <name>Ni(2+)</name>
        <dbReference type="ChEBI" id="CHEBI:49786"/>
        <note>for nickel-dependent acireductone dioxygenase activity</note>
    </ligand>
</feature>
<dbReference type="SUPFAM" id="SSF51182">
    <property type="entry name" value="RmlC-like cupins"/>
    <property type="match status" value="1"/>
</dbReference>
<keyword evidence="5 11" id="KW-0479">Metal-binding</keyword>
<dbReference type="CDD" id="cd02232">
    <property type="entry name" value="cupin_ARD"/>
    <property type="match status" value="1"/>
</dbReference>
<dbReference type="Proteomes" id="UP000759537">
    <property type="component" value="Unassembled WGS sequence"/>
</dbReference>
<evidence type="ECO:0000256" key="5">
    <source>
        <dbReference type="ARBA" id="ARBA00022723"/>
    </source>
</evidence>
<feature type="binding site" evidence="11">
    <location>
        <position position="87"/>
    </location>
    <ligand>
        <name>Ni(2+)</name>
        <dbReference type="ChEBI" id="CHEBI:49786"/>
        <note>for nickel-dependent acireductone dioxygenase activity</note>
    </ligand>
</feature>
<evidence type="ECO:0000256" key="2">
    <source>
        <dbReference type="ARBA" id="ARBA00022490"/>
    </source>
</evidence>
<keyword evidence="10 11" id="KW-0539">Nucleus</keyword>
<dbReference type="PANTHER" id="PTHR23418:SF0">
    <property type="entry name" value="ACIREDUCTONE DIOXYGENASE"/>
    <property type="match status" value="1"/>
</dbReference>
<keyword evidence="9 11" id="KW-0486">Methionine biosynthesis</keyword>
<dbReference type="EC" id="1.13.11.54" evidence="11"/>
<dbReference type="InterPro" id="IPR004313">
    <property type="entry name" value="ARD"/>
</dbReference>
<dbReference type="InterPro" id="IPR011051">
    <property type="entry name" value="RmlC_Cupin_sf"/>
</dbReference>
<keyword evidence="2 11" id="KW-0963">Cytoplasm</keyword>
<dbReference type="GO" id="GO:0019509">
    <property type="term" value="P:L-methionine salvage from methylthioadenosine"/>
    <property type="evidence" value="ECO:0007669"/>
    <property type="project" value="UniProtKB-UniRule"/>
</dbReference>
<dbReference type="PANTHER" id="PTHR23418">
    <property type="entry name" value="ACIREDUCTONE DIOXYGENASE"/>
    <property type="match status" value="1"/>
</dbReference>
<comment type="catalytic activity">
    <reaction evidence="1 11">
        <text>1,2-dihydroxy-5-(methylsulfanyl)pent-1-en-3-one + O2 = 4-methylsulfanyl-2-oxobutanoate + formate + 2 H(+)</text>
        <dbReference type="Rhea" id="RHEA:24504"/>
        <dbReference type="ChEBI" id="CHEBI:15378"/>
        <dbReference type="ChEBI" id="CHEBI:15379"/>
        <dbReference type="ChEBI" id="CHEBI:15740"/>
        <dbReference type="ChEBI" id="CHEBI:16723"/>
        <dbReference type="ChEBI" id="CHEBI:49252"/>
        <dbReference type="EC" id="1.13.11.54"/>
    </reaction>
</comment>
<dbReference type="FunFam" id="2.60.120.10:FF:000099">
    <property type="entry name" value="1,2-dihydroxy-3-keto-5-methylthiopentene dioxygenase"/>
    <property type="match status" value="1"/>
</dbReference>
<dbReference type="Gene3D" id="2.60.120.10">
    <property type="entry name" value="Jelly Rolls"/>
    <property type="match status" value="1"/>
</dbReference>
<evidence type="ECO:0000256" key="8">
    <source>
        <dbReference type="ARBA" id="ARBA00023004"/>
    </source>
</evidence>
<organism evidence="12 13">
    <name type="scientific">Russula ochroleuca</name>
    <dbReference type="NCBI Taxonomy" id="152965"/>
    <lineage>
        <taxon>Eukaryota</taxon>
        <taxon>Fungi</taxon>
        <taxon>Dikarya</taxon>
        <taxon>Basidiomycota</taxon>
        <taxon>Agaricomycotina</taxon>
        <taxon>Agaricomycetes</taxon>
        <taxon>Russulales</taxon>
        <taxon>Russulaceae</taxon>
        <taxon>Russula</taxon>
    </lineage>
</organism>
<keyword evidence="6 11" id="KW-0223">Dioxygenase</keyword>
<feature type="binding site" evidence="11">
    <location>
        <position position="93"/>
    </location>
    <ligand>
        <name>Fe(2+)</name>
        <dbReference type="ChEBI" id="CHEBI:29033"/>
        <note>for iron-dependent acireductone dioxygenase activity</note>
    </ligand>
</feature>
<comment type="subcellular location">
    <subcellularLocation>
        <location evidence="11">Cytoplasm</location>
    </subcellularLocation>
    <subcellularLocation>
        <location evidence="11">Nucleus</location>
    </subcellularLocation>
</comment>
<keyword evidence="7 11" id="KW-0560">Oxidoreductase</keyword>
<name>A0A9P5JZ74_9AGAM</name>
<reference evidence="12" key="1">
    <citation type="submission" date="2019-10" db="EMBL/GenBank/DDBJ databases">
        <authorList>
            <consortium name="DOE Joint Genome Institute"/>
            <person name="Kuo A."/>
            <person name="Miyauchi S."/>
            <person name="Kiss E."/>
            <person name="Drula E."/>
            <person name="Kohler A."/>
            <person name="Sanchez-Garcia M."/>
            <person name="Andreopoulos B."/>
            <person name="Barry K.W."/>
            <person name="Bonito G."/>
            <person name="Buee M."/>
            <person name="Carver A."/>
            <person name="Chen C."/>
            <person name="Cichocki N."/>
            <person name="Clum A."/>
            <person name="Culley D."/>
            <person name="Crous P.W."/>
            <person name="Fauchery L."/>
            <person name="Girlanda M."/>
            <person name="Hayes R."/>
            <person name="Keri Z."/>
            <person name="LaButti K."/>
            <person name="Lipzen A."/>
            <person name="Lombard V."/>
            <person name="Magnuson J."/>
            <person name="Maillard F."/>
            <person name="Morin E."/>
            <person name="Murat C."/>
            <person name="Nolan M."/>
            <person name="Ohm R."/>
            <person name="Pangilinan J."/>
            <person name="Pereira M."/>
            <person name="Perotto S."/>
            <person name="Peter M."/>
            <person name="Riley R."/>
            <person name="Sitrit Y."/>
            <person name="Stielow B."/>
            <person name="Szollosi G."/>
            <person name="Zifcakova L."/>
            <person name="Stursova M."/>
            <person name="Spatafora J.W."/>
            <person name="Tedersoo L."/>
            <person name="Vaario L.-M."/>
            <person name="Yamada A."/>
            <person name="Yan M."/>
            <person name="Wang P."/>
            <person name="Xu J."/>
            <person name="Bruns T."/>
            <person name="Baldrian P."/>
            <person name="Vilgalys R."/>
            <person name="Henrissat B."/>
            <person name="Grigoriev I.V."/>
            <person name="Hibbett D."/>
            <person name="Nagy L.G."/>
            <person name="Martin F.M."/>
        </authorList>
    </citation>
    <scope>NUCLEOTIDE SEQUENCE</scope>
    <source>
        <strain evidence="12">Prilba</strain>
    </source>
</reference>
<evidence type="ECO:0000256" key="3">
    <source>
        <dbReference type="ARBA" id="ARBA00022596"/>
    </source>
</evidence>
<evidence type="ECO:0000256" key="10">
    <source>
        <dbReference type="ARBA" id="ARBA00023242"/>
    </source>
</evidence>
<dbReference type="GO" id="GO:0005506">
    <property type="term" value="F:iron ion binding"/>
    <property type="evidence" value="ECO:0007669"/>
    <property type="project" value="UniProtKB-UniRule"/>
</dbReference>
<accession>A0A9P5JZ74</accession>
<dbReference type="OrthoDB" id="1867259at2759"/>
<dbReference type="InterPro" id="IPR027496">
    <property type="entry name" value="ARD_euk"/>
</dbReference>
<feature type="binding site" evidence="11">
    <location>
        <position position="87"/>
    </location>
    <ligand>
        <name>Fe(2+)</name>
        <dbReference type="ChEBI" id="CHEBI:29033"/>
        <note>for iron-dependent acireductone dioxygenase activity</note>
    </ligand>
</feature>
<dbReference type="GO" id="GO:0016151">
    <property type="term" value="F:nickel cation binding"/>
    <property type="evidence" value="ECO:0007669"/>
    <property type="project" value="UniProtKB-UniRule"/>
</dbReference>
<dbReference type="AlphaFoldDB" id="A0A9P5JZ74"/>
<keyword evidence="8 11" id="KW-0408">Iron</keyword>
<dbReference type="EC" id="1.13.11.53" evidence="11"/>
<comment type="cofactor">
    <cofactor evidence="11">
        <name>Fe(2+)</name>
        <dbReference type="ChEBI" id="CHEBI:29033"/>
    </cofactor>
    <cofactor evidence="11">
        <name>Ni(2+)</name>
        <dbReference type="ChEBI" id="CHEBI:49786"/>
    </cofactor>
    <text evidence="11">Binds either 1 Fe or Ni cation per monomer. Iron-binding promotes an acireductone dioxygenase reaction producing 2-keto-4-methylthiobutyrate, while nickel-binding promotes an acireductone dioxygenase reaction producing 3-(methylsulfanyl)propanoate.</text>
</comment>